<organism evidence="2 3">
    <name type="scientific">Mycobacterium mantenii</name>
    <dbReference type="NCBI Taxonomy" id="560555"/>
    <lineage>
        <taxon>Bacteria</taxon>
        <taxon>Bacillati</taxon>
        <taxon>Actinomycetota</taxon>
        <taxon>Actinomycetes</taxon>
        <taxon>Mycobacteriales</taxon>
        <taxon>Mycobacteriaceae</taxon>
        <taxon>Mycobacterium</taxon>
        <taxon>Mycobacterium avium complex (MAC)</taxon>
    </lineage>
</organism>
<sequence length="79" mass="8565">MVDTKSGPIELVRGIIEDALGKTKQVIGIIINNDGLVEEGKAQQDKAEAQRNAGKKEAAAEKARGKAKAHEERERAEQQ</sequence>
<accession>A0A1A2T0Z8</accession>
<proteinExistence type="predicted"/>
<feature type="region of interest" description="Disordered" evidence="1">
    <location>
        <begin position="41"/>
        <end position="79"/>
    </location>
</feature>
<dbReference type="AlphaFoldDB" id="A0A1A2T0Z8"/>
<dbReference type="OrthoDB" id="4560576at2"/>
<evidence type="ECO:0000256" key="1">
    <source>
        <dbReference type="SAM" id="MobiDB-lite"/>
    </source>
</evidence>
<dbReference type="Proteomes" id="UP000092389">
    <property type="component" value="Unassembled WGS sequence"/>
</dbReference>
<comment type="caution">
    <text evidence="2">The sequence shown here is derived from an EMBL/GenBank/DDBJ whole genome shotgun (WGS) entry which is preliminary data.</text>
</comment>
<dbReference type="RefSeq" id="WP_067837925.1">
    <property type="nucleotide sequence ID" value="NZ_LZJP01000089.1"/>
</dbReference>
<name>A0A1A2T0Z8_MYCNT</name>
<dbReference type="InterPro" id="IPR036629">
    <property type="entry name" value="YjbJ_sf"/>
</dbReference>
<dbReference type="EMBL" id="LZJU01000146">
    <property type="protein sequence ID" value="OBH70734.1"/>
    <property type="molecule type" value="Genomic_DNA"/>
</dbReference>
<evidence type="ECO:0000313" key="3">
    <source>
        <dbReference type="Proteomes" id="UP000092389"/>
    </source>
</evidence>
<protein>
    <submittedName>
        <fullName evidence="2">General stress protein CsbD</fullName>
    </submittedName>
</protein>
<reference evidence="2 3" key="1">
    <citation type="submission" date="2016-06" db="EMBL/GenBank/DDBJ databases">
        <authorList>
            <person name="Kjaerup R.B."/>
            <person name="Dalgaard T.S."/>
            <person name="Juul-Madsen H.R."/>
        </authorList>
    </citation>
    <scope>NUCLEOTIDE SEQUENCE [LARGE SCALE GENOMIC DNA]</scope>
    <source>
        <strain evidence="2 3">E152</strain>
    </source>
</reference>
<evidence type="ECO:0000313" key="2">
    <source>
        <dbReference type="EMBL" id="OBH70734.1"/>
    </source>
</evidence>
<accession>A0A1A2T2S8</accession>
<gene>
    <name evidence="2" type="ORF">A5683_02875</name>
</gene>
<dbReference type="SUPFAM" id="SSF69047">
    <property type="entry name" value="Hypothetical protein YjbJ"/>
    <property type="match status" value="1"/>
</dbReference>